<dbReference type="EMBL" id="FOLG01000020">
    <property type="protein sequence ID" value="SFD20320.1"/>
    <property type="molecule type" value="Genomic_DNA"/>
</dbReference>
<dbReference type="STRING" id="441112.SAMN04488094_12018"/>
<gene>
    <name evidence="1" type="ORF">SAMN04488094_12018</name>
</gene>
<protein>
    <submittedName>
        <fullName evidence="1">Uncharacterized protein</fullName>
    </submittedName>
</protein>
<reference evidence="1 2" key="1">
    <citation type="submission" date="2016-10" db="EMBL/GenBank/DDBJ databases">
        <authorList>
            <person name="de Groot N.N."/>
        </authorList>
    </citation>
    <scope>NUCLEOTIDE SEQUENCE [LARGE SCALE GENOMIC DNA]</scope>
    <source>
        <strain evidence="1 2">DSM 19548</strain>
    </source>
</reference>
<sequence>MIDPADIRFFQALQQACASSDEVDPDCKDAIARAVESGNPESMRDARQSFDALDPAVKDKILQKAHRAMATDLSAIWDMLPNAPGRQRPN</sequence>
<dbReference type="OrthoDB" id="7876886at2"/>
<dbReference type="RefSeq" id="WP_093362783.1">
    <property type="nucleotide sequence ID" value="NZ_FOLG01000020.1"/>
</dbReference>
<dbReference type="AlphaFoldDB" id="A0A1I1QQH8"/>
<organism evidence="1 2">
    <name type="scientific">Tropicimonas isoalkanivorans</name>
    <dbReference type="NCBI Taxonomy" id="441112"/>
    <lineage>
        <taxon>Bacteria</taxon>
        <taxon>Pseudomonadati</taxon>
        <taxon>Pseudomonadota</taxon>
        <taxon>Alphaproteobacteria</taxon>
        <taxon>Rhodobacterales</taxon>
        <taxon>Roseobacteraceae</taxon>
        <taxon>Tropicimonas</taxon>
    </lineage>
</organism>
<proteinExistence type="predicted"/>
<keyword evidence="2" id="KW-1185">Reference proteome</keyword>
<evidence type="ECO:0000313" key="1">
    <source>
        <dbReference type="EMBL" id="SFD20320.1"/>
    </source>
</evidence>
<evidence type="ECO:0000313" key="2">
    <source>
        <dbReference type="Proteomes" id="UP000198728"/>
    </source>
</evidence>
<name>A0A1I1QQH8_9RHOB</name>
<accession>A0A1I1QQH8</accession>
<dbReference type="Proteomes" id="UP000198728">
    <property type="component" value="Unassembled WGS sequence"/>
</dbReference>